<dbReference type="OrthoDB" id="5498854at2"/>
<dbReference type="SUPFAM" id="SSF53335">
    <property type="entry name" value="S-adenosyl-L-methionine-dependent methyltransferases"/>
    <property type="match status" value="1"/>
</dbReference>
<dbReference type="Proteomes" id="UP000320806">
    <property type="component" value="Unassembled WGS sequence"/>
</dbReference>
<evidence type="ECO:0008006" key="3">
    <source>
        <dbReference type="Google" id="ProtNLM"/>
    </source>
</evidence>
<dbReference type="EMBL" id="VFMO01000001">
    <property type="protein sequence ID" value="TQJ15823.1"/>
    <property type="molecule type" value="Genomic_DNA"/>
</dbReference>
<comment type="caution">
    <text evidence="1">The sequence shown here is derived from an EMBL/GenBank/DDBJ whole genome shotgun (WGS) entry which is preliminary data.</text>
</comment>
<accession>A0A542EKF0</accession>
<reference evidence="1 2" key="1">
    <citation type="submission" date="2019-06" db="EMBL/GenBank/DDBJ databases">
        <title>Sequencing the genomes of 1000 actinobacteria strains.</title>
        <authorList>
            <person name="Klenk H.-P."/>
        </authorList>
    </citation>
    <scope>NUCLEOTIDE SEQUENCE [LARGE SCALE GENOMIC DNA]</scope>
    <source>
        <strain evidence="1 2">DSM 19828</strain>
    </source>
</reference>
<dbReference type="AlphaFoldDB" id="A0A542EKF0"/>
<protein>
    <recommendedName>
        <fullName evidence="3">Methyltransferase family protein</fullName>
    </recommendedName>
</protein>
<name>A0A542EKF0_9MICO</name>
<proteinExistence type="predicted"/>
<organism evidence="1 2">
    <name type="scientific">Yimella lutea</name>
    <dbReference type="NCBI Taxonomy" id="587872"/>
    <lineage>
        <taxon>Bacteria</taxon>
        <taxon>Bacillati</taxon>
        <taxon>Actinomycetota</taxon>
        <taxon>Actinomycetes</taxon>
        <taxon>Micrococcales</taxon>
        <taxon>Dermacoccaceae</taxon>
        <taxon>Yimella</taxon>
    </lineage>
</organism>
<dbReference type="RefSeq" id="WP_141929264.1">
    <property type="nucleotide sequence ID" value="NZ_BAABCI010000023.1"/>
</dbReference>
<sequence>MASARPVGAITRGTTNPNRLRRCDRWLVATQRHRLTAPLGAPLVVDLGYGASPVTAVELRDRLRAVRPDVRVVGVEINPARVRAAQHLQDDTLSFRIGGFELPVDGKVDVVRAFNVLRQYDESEVESSWSLVQQRLSPTGIFVDGTCDEVGRLATWVTLDRRSPLSLTFSWRLGGLDTPSVIAERLPKALIHRNVPGEPIHEFVRTFDRAWATAAPHGSFGARQRFLAAVDTVRADGWPVLHGRSRHRLGELSVEWSAVAPNRR</sequence>
<keyword evidence="2" id="KW-1185">Reference proteome</keyword>
<evidence type="ECO:0000313" key="2">
    <source>
        <dbReference type="Proteomes" id="UP000320806"/>
    </source>
</evidence>
<evidence type="ECO:0000313" key="1">
    <source>
        <dbReference type="EMBL" id="TQJ15823.1"/>
    </source>
</evidence>
<dbReference type="Gene3D" id="3.40.50.150">
    <property type="entry name" value="Vaccinia Virus protein VP39"/>
    <property type="match status" value="1"/>
</dbReference>
<gene>
    <name evidence="1" type="ORF">FB459_3396</name>
</gene>
<dbReference type="InterPro" id="IPR029063">
    <property type="entry name" value="SAM-dependent_MTases_sf"/>
</dbReference>